<keyword evidence="4" id="KW-0049">Antioxidant</keyword>
<evidence type="ECO:0000256" key="4">
    <source>
        <dbReference type="ARBA" id="ARBA00022862"/>
    </source>
</evidence>
<dbReference type="InterPro" id="IPR000866">
    <property type="entry name" value="AhpC/TSA"/>
</dbReference>
<evidence type="ECO:0000256" key="10">
    <source>
        <dbReference type="ARBA" id="ARBA00042639"/>
    </source>
</evidence>
<keyword evidence="3" id="KW-0575">Peroxidase</keyword>
<reference evidence="13 14" key="1">
    <citation type="submission" date="2019-03" db="EMBL/GenBank/DDBJ databases">
        <title>Deep-cultivation of Planctomycetes and their phenomic and genomic characterization uncovers novel biology.</title>
        <authorList>
            <person name="Wiegand S."/>
            <person name="Jogler M."/>
            <person name="Boedeker C."/>
            <person name="Pinto D."/>
            <person name="Vollmers J."/>
            <person name="Rivas-Marin E."/>
            <person name="Kohn T."/>
            <person name="Peeters S.H."/>
            <person name="Heuer A."/>
            <person name="Rast P."/>
            <person name="Oberbeckmann S."/>
            <person name="Bunk B."/>
            <person name="Jeske O."/>
            <person name="Meyerdierks A."/>
            <person name="Storesund J.E."/>
            <person name="Kallscheuer N."/>
            <person name="Luecker S."/>
            <person name="Lage O.M."/>
            <person name="Pohl T."/>
            <person name="Merkel B.J."/>
            <person name="Hornburger P."/>
            <person name="Mueller R.-W."/>
            <person name="Bruemmer F."/>
            <person name="Labrenz M."/>
            <person name="Spormann A.M."/>
            <person name="Op den Camp H."/>
            <person name="Overmann J."/>
            <person name="Amann R."/>
            <person name="Jetten M.S.M."/>
            <person name="Mascher T."/>
            <person name="Medema M.H."/>
            <person name="Devos D.P."/>
            <person name="Kaster A.-K."/>
            <person name="Ovreas L."/>
            <person name="Rohde M."/>
            <person name="Galperin M.Y."/>
            <person name="Jogler C."/>
        </authorList>
    </citation>
    <scope>NUCLEOTIDE SEQUENCE [LARGE SCALE GENOMIC DNA]</scope>
    <source>
        <strain evidence="13 14">V144</strain>
    </source>
</reference>
<comment type="similarity">
    <text evidence="9">Belongs to the peroxiredoxin family. BCP/PrxQ subfamily.</text>
</comment>
<dbReference type="EMBL" id="CP037920">
    <property type="protein sequence ID" value="QDT98853.1"/>
    <property type="molecule type" value="Genomic_DNA"/>
</dbReference>
<dbReference type="GO" id="GO:0034599">
    <property type="term" value="P:cellular response to oxidative stress"/>
    <property type="evidence" value="ECO:0007669"/>
    <property type="project" value="TreeGrafter"/>
</dbReference>
<dbReference type="SUPFAM" id="SSF52833">
    <property type="entry name" value="Thioredoxin-like"/>
    <property type="match status" value="1"/>
</dbReference>
<dbReference type="PANTHER" id="PTHR42801:SF4">
    <property type="entry name" value="AHPC_TSA FAMILY PROTEIN"/>
    <property type="match status" value="1"/>
</dbReference>
<dbReference type="PANTHER" id="PTHR42801">
    <property type="entry name" value="THIOREDOXIN-DEPENDENT PEROXIDE REDUCTASE"/>
    <property type="match status" value="1"/>
</dbReference>
<dbReference type="InterPro" id="IPR013766">
    <property type="entry name" value="Thioredoxin_domain"/>
</dbReference>
<sequence length="197" mass="21493">MKLFNIVSKTTLTLTLILLSQNVSQPHVYAGVENTSPPAVGKTAKDFSLSNLNGKQIKLSDELKKGPVVLLVLRGYPGYQCPLCTRQVGQFITSAAKLKSANATVVMVYPGTAKNLSSRASEFTRNIKLPANFQFLLDPDYKFTNAYGLRWDAKNETAYPSTFVIGTDGKVKFAKISKTHGNRSNVKEVLKALSSSS</sequence>
<dbReference type="Pfam" id="PF00578">
    <property type="entry name" value="AhpC-TSA"/>
    <property type="match status" value="1"/>
</dbReference>
<evidence type="ECO:0000256" key="2">
    <source>
        <dbReference type="ARBA" id="ARBA00013017"/>
    </source>
</evidence>
<dbReference type="KEGG" id="gaw:V144x_43620"/>
<dbReference type="InterPro" id="IPR036249">
    <property type="entry name" value="Thioredoxin-like_sf"/>
</dbReference>
<evidence type="ECO:0000256" key="7">
    <source>
        <dbReference type="ARBA" id="ARBA00023284"/>
    </source>
</evidence>
<proteinExistence type="inferred from homology"/>
<protein>
    <recommendedName>
        <fullName evidence="2">thioredoxin-dependent peroxiredoxin</fullName>
        <ecNumber evidence="2">1.11.1.24</ecNumber>
    </recommendedName>
    <alternativeName>
        <fullName evidence="8">Thioredoxin peroxidase</fullName>
    </alternativeName>
    <alternativeName>
        <fullName evidence="10">Thioredoxin-dependent peroxiredoxin Bcp</fullName>
    </alternativeName>
</protein>
<evidence type="ECO:0000313" key="13">
    <source>
        <dbReference type="EMBL" id="QDT98853.1"/>
    </source>
</evidence>
<evidence type="ECO:0000256" key="8">
    <source>
        <dbReference type="ARBA" id="ARBA00032824"/>
    </source>
</evidence>
<name>A0A517W0S1_9PLAN</name>
<evidence type="ECO:0000256" key="9">
    <source>
        <dbReference type="ARBA" id="ARBA00038489"/>
    </source>
</evidence>
<evidence type="ECO:0000256" key="1">
    <source>
        <dbReference type="ARBA" id="ARBA00003330"/>
    </source>
</evidence>
<evidence type="ECO:0000256" key="11">
    <source>
        <dbReference type="ARBA" id="ARBA00049091"/>
    </source>
</evidence>
<accession>A0A517W0S1</accession>
<evidence type="ECO:0000313" key="14">
    <source>
        <dbReference type="Proteomes" id="UP000318704"/>
    </source>
</evidence>
<gene>
    <name evidence="13" type="primary">resA_8</name>
    <name evidence="13" type="ORF">V144x_43620</name>
</gene>
<dbReference type="Proteomes" id="UP000318704">
    <property type="component" value="Chromosome"/>
</dbReference>
<evidence type="ECO:0000256" key="3">
    <source>
        <dbReference type="ARBA" id="ARBA00022559"/>
    </source>
</evidence>
<feature type="domain" description="Thioredoxin" evidence="12">
    <location>
        <begin position="38"/>
        <end position="197"/>
    </location>
</feature>
<dbReference type="RefSeq" id="WP_144987844.1">
    <property type="nucleotide sequence ID" value="NZ_CP037920.1"/>
</dbReference>
<comment type="function">
    <text evidence="1">Thiol-specific peroxidase that catalyzes the reduction of hydrogen peroxide and organic hydroperoxides to water and alcohols, respectively. Plays a role in cell protection against oxidative stress by detoxifying peroxides and as sensor of hydrogen peroxide-mediated signaling events.</text>
</comment>
<dbReference type="GO" id="GO:0045454">
    <property type="term" value="P:cell redox homeostasis"/>
    <property type="evidence" value="ECO:0007669"/>
    <property type="project" value="TreeGrafter"/>
</dbReference>
<evidence type="ECO:0000256" key="5">
    <source>
        <dbReference type="ARBA" id="ARBA00023002"/>
    </source>
</evidence>
<keyword evidence="5" id="KW-0560">Oxidoreductase</keyword>
<dbReference type="GO" id="GO:0005737">
    <property type="term" value="C:cytoplasm"/>
    <property type="evidence" value="ECO:0007669"/>
    <property type="project" value="TreeGrafter"/>
</dbReference>
<evidence type="ECO:0000256" key="6">
    <source>
        <dbReference type="ARBA" id="ARBA00023157"/>
    </source>
</evidence>
<evidence type="ECO:0000259" key="12">
    <source>
        <dbReference type="PROSITE" id="PS51352"/>
    </source>
</evidence>
<dbReference type="InterPro" id="IPR050924">
    <property type="entry name" value="Peroxiredoxin_BCP/PrxQ"/>
</dbReference>
<dbReference type="Gene3D" id="3.40.30.10">
    <property type="entry name" value="Glutaredoxin"/>
    <property type="match status" value="1"/>
</dbReference>
<dbReference type="EC" id="1.11.1.24" evidence="2"/>
<dbReference type="GO" id="GO:0008379">
    <property type="term" value="F:thioredoxin peroxidase activity"/>
    <property type="evidence" value="ECO:0007669"/>
    <property type="project" value="TreeGrafter"/>
</dbReference>
<dbReference type="AlphaFoldDB" id="A0A517W0S1"/>
<dbReference type="PROSITE" id="PS51352">
    <property type="entry name" value="THIOREDOXIN_2"/>
    <property type="match status" value="1"/>
</dbReference>
<keyword evidence="6" id="KW-1015">Disulfide bond</keyword>
<keyword evidence="7" id="KW-0676">Redox-active center</keyword>
<comment type="catalytic activity">
    <reaction evidence="11">
        <text>a hydroperoxide + [thioredoxin]-dithiol = an alcohol + [thioredoxin]-disulfide + H2O</text>
        <dbReference type="Rhea" id="RHEA:62620"/>
        <dbReference type="Rhea" id="RHEA-COMP:10698"/>
        <dbReference type="Rhea" id="RHEA-COMP:10700"/>
        <dbReference type="ChEBI" id="CHEBI:15377"/>
        <dbReference type="ChEBI" id="CHEBI:29950"/>
        <dbReference type="ChEBI" id="CHEBI:30879"/>
        <dbReference type="ChEBI" id="CHEBI:35924"/>
        <dbReference type="ChEBI" id="CHEBI:50058"/>
        <dbReference type="EC" id="1.11.1.24"/>
    </reaction>
</comment>
<organism evidence="13 14">
    <name type="scientific">Gimesia aquarii</name>
    <dbReference type="NCBI Taxonomy" id="2527964"/>
    <lineage>
        <taxon>Bacteria</taxon>
        <taxon>Pseudomonadati</taxon>
        <taxon>Planctomycetota</taxon>
        <taxon>Planctomycetia</taxon>
        <taxon>Planctomycetales</taxon>
        <taxon>Planctomycetaceae</taxon>
        <taxon>Gimesia</taxon>
    </lineage>
</organism>